<keyword evidence="3" id="KW-1185">Reference proteome</keyword>
<dbReference type="RefSeq" id="WP_275634199.1">
    <property type="nucleotide sequence ID" value="NZ_JARGYD010000008.1"/>
</dbReference>
<comment type="caution">
    <text evidence="2">The sequence shown here is derived from an EMBL/GenBank/DDBJ whole genome shotgun (WGS) entry which is preliminary data.</text>
</comment>
<protein>
    <submittedName>
        <fullName evidence="2">Hemin-degrading factor</fullName>
    </submittedName>
</protein>
<feature type="domain" description="Haemin-degrading HemS/ChuX" evidence="1">
    <location>
        <begin position="32"/>
        <end position="157"/>
    </location>
</feature>
<reference evidence="3" key="1">
    <citation type="journal article" date="2019" name="Int. J. Syst. Evol. Microbiol.">
        <title>The Global Catalogue of Microorganisms (GCM) 10K type strain sequencing project: providing services to taxonomists for standard genome sequencing and annotation.</title>
        <authorList>
            <consortium name="The Broad Institute Genomics Platform"/>
            <consortium name="The Broad Institute Genome Sequencing Center for Infectious Disease"/>
            <person name="Wu L."/>
            <person name="Ma J."/>
        </authorList>
    </citation>
    <scope>NUCLEOTIDE SEQUENCE [LARGE SCALE GENOMIC DNA]</scope>
    <source>
        <strain evidence="3">KCTC 52366</strain>
    </source>
</reference>
<evidence type="ECO:0000259" key="1">
    <source>
        <dbReference type="Pfam" id="PF05171"/>
    </source>
</evidence>
<dbReference type="CDD" id="cd16830">
    <property type="entry name" value="HemS-like_N"/>
    <property type="match status" value="1"/>
</dbReference>
<evidence type="ECO:0000313" key="3">
    <source>
        <dbReference type="Proteomes" id="UP001595632"/>
    </source>
</evidence>
<proteinExistence type="predicted"/>
<name>A0ABV7GYZ0_9RHOB</name>
<organism evidence="2 3">
    <name type="scientific">Psychromarinibacter halotolerans</name>
    <dbReference type="NCBI Taxonomy" id="1775175"/>
    <lineage>
        <taxon>Bacteria</taxon>
        <taxon>Pseudomonadati</taxon>
        <taxon>Pseudomonadota</taxon>
        <taxon>Alphaproteobacteria</taxon>
        <taxon>Rhodobacterales</taxon>
        <taxon>Paracoccaceae</taxon>
        <taxon>Psychromarinibacter</taxon>
    </lineage>
</organism>
<dbReference type="Proteomes" id="UP001595632">
    <property type="component" value="Unassembled WGS sequence"/>
</dbReference>
<dbReference type="Pfam" id="PF05171">
    <property type="entry name" value="HemS"/>
    <property type="match status" value="2"/>
</dbReference>
<feature type="domain" description="Haemin-degrading HemS/ChuX" evidence="1">
    <location>
        <begin position="211"/>
        <end position="342"/>
    </location>
</feature>
<gene>
    <name evidence="2" type="ORF">ACFOGP_19910</name>
</gene>
<dbReference type="SUPFAM" id="SSF144064">
    <property type="entry name" value="Heme iron utilization protein-like"/>
    <property type="match status" value="1"/>
</dbReference>
<dbReference type="InterPro" id="IPR053733">
    <property type="entry name" value="Heme_Transport_Util_sf"/>
</dbReference>
<accession>A0ABV7GYZ0</accession>
<dbReference type="CDD" id="cd16831">
    <property type="entry name" value="HemS-like_C"/>
    <property type="match status" value="1"/>
</dbReference>
<dbReference type="Gene3D" id="3.40.1570.10">
    <property type="entry name" value="HemS/ChuS/ChuX like domains"/>
    <property type="match status" value="2"/>
</dbReference>
<evidence type="ECO:0000313" key="2">
    <source>
        <dbReference type="EMBL" id="MFC3144997.1"/>
    </source>
</evidence>
<sequence>MDAKAGSSPQALLRAMNDNPKARPRDLAAQLGVTEADLVAARVGQGATRIDATPDALVPRLGALGPVMALTRNESAVSEKTGVYDNYKSGAHASMVLNGAIDLRIFPNAWVHGFAVEVETDNGVRRSFQVFDAAGDAVHKVILPLDADPTEWLAIRDALATGDASQSLTLQPREPVEAPKSEPEKRDILLKEWERMTDTHQFLRLTAKLRMNRLGAYRIAGAPWVRQLDPAALDTALETCSAQGVEVMVFVGNRGCIQIHTGPLNTMKKMGPWQNVLDPDFNLHLRSDHVAELWAVEKPTRRGPALSIEGFDKDGMLILQVFGSRSGETDHRPAFAEVVATLESVRAEAEKEAVA</sequence>
<dbReference type="EMBL" id="JBHRTB010000010">
    <property type="protein sequence ID" value="MFC3144997.1"/>
    <property type="molecule type" value="Genomic_DNA"/>
</dbReference>
<dbReference type="InterPro" id="IPR007845">
    <property type="entry name" value="HemS/ChuX_dom"/>
</dbReference>